<accession>A0A9N8E1X7</accession>
<name>A0A9N8E1X7_9STRA</name>
<dbReference type="InterPro" id="IPR000571">
    <property type="entry name" value="Znf_CCCH"/>
</dbReference>
<comment type="caution">
    <text evidence="4">The sequence shown here is derived from an EMBL/GenBank/DDBJ whole genome shotgun (WGS) entry which is preliminary data.</text>
</comment>
<feature type="zinc finger region" description="C3H1-type" evidence="1">
    <location>
        <begin position="723"/>
        <end position="752"/>
    </location>
</feature>
<dbReference type="AlphaFoldDB" id="A0A9N8E1X7"/>
<reference evidence="4" key="1">
    <citation type="submission" date="2020-06" db="EMBL/GenBank/DDBJ databases">
        <authorList>
            <consortium name="Plant Systems Biology data submission"/>
        </authorList>
    </citation>
    <scope>NUCLEOTIDE SEQUENCE</scope>
    <source>
        <strain evidence="4">D6</strain>
    </source>
</reference>
<evidence type="ECO:0000259" key="3">
    <source>
        <dbReference type="PROSITE" id="PS50103"/>
    </source>
</evidence>
<gene>
    <name evidence="4" type="ORF">SEMRO_569_G168370.1</name>
</gene>
<evidence type="ECO:0000256" key="1">
    <source>
        <dbReference type="PROSITE-ProRule" id="PRU00723"/>
    </source>
</evidence>
<keyword evidence="1" id="KW-0479">Metal-binding</keyword>
<dbReference type="PROSITE" id="PS50103">
    <property type="entry name" value="ZF_C3H1"/>
    <property type="match status" value="1"/>
</dbReference>
<evidence type="ECO:0000256" key="2">
    <source>
        <dbReference type="SAM" id="MobiDB-lite"/>
    </source>
</evidence>
<dbReference type="EMBL" id="CAICTM010000568">
    <property type="protein sequence ID" value="CAB9513067.1"/>
    <property type="molecule type" value="Genomic_DNA"/>
</dbReference>
<feature type="region of interest" description="Disordered" evidence="2">
    <location>
        <begin position="132"/>
        <end position="160"/>
    </location>
</feature>
<proteinExistence type="predicted"/>
<keyword evidence="5" id="KW-1185">Reference proteome</keyword>
<dbReference type="GO" id="GO:0008270">
    <property type="term" value="F:zinc ion binding"/>
    <property type="evidence" value="ECO:0007669"/>
    <property type="project" value="UniProtKB-KW"/>
</dbReference>
<evidence type="ECO:0000313" key="5">
    <source>
        <dbReference type="Proteomes" id="UP001153069"/>
    </source>
</evidence>
<feature type="domain" description="C3H1-type" evidence="3">
    <location>
        <begin position="723"/>
        <end position="752"/>
    </location>
</feature>
<organism evidence="4 5">
    <name type="scientific">Seminavis robusta</name>
    <dbReference type="NCBI Taxonomy" id="568900"/>
    <lineage>
        <taxon>Eukaryota</taxon>
        <taxon>Sar</taxon>
        <taxon>Stramenopiles</taxon>
        <taxon>Ochrophyta</taxon>
        <taxon>Bacillariophyta</taxon>
        <taxon>Bacillariophyceae</taxon>
        <taxon>Bacillariophycidae</taxon>
        <taxon>Naviculales</taxon>
        <taxon>Naviculaceae</taxon>
        <taxon>Seminavis</taxon>
    </lineage>
</organism>
<evidence type="ECO:0000313" key="4">
    <source>
        <dbReference type="EMBL" id="CAB9513067.1"/>
    </source>
</evidence>
<dbReference type="Proteomes" id="UP001153069">
    <property type="component" value="Unassembled WGS sequence"/>
</dbReference>
<sequence length="788" mass="86677">MPLFSARIVNEALRNRGRAHGDERVSKAFPTDPSVARKLASTFGRSTNSTVHHATLTNPAMVTQFATIVNRELQVLTNPLIVTDDLDPQSVQVRASLSDLLNECIPVSVPYEYFSGFFTTVVPASMCNALDLPRTSQPPDEITGPANDDDEDGEQPSYQRIGYGSIVNDDEMSVFVAPPVLCPLPPGVTIPTNHNINEPLDEPVDYPAFNTWLKGQCFYLNHNDGWSVTLGGDLFELDAIDDAPDFENLSLIPVIENLVNLASPGTDTYRSTRAHYEDFKNNDWQVLGARLDAEAPPSLIPEHRDDFPTVRFQSSPPVAPPQSDTVSPSMERLLQRLTQPTVSLKDQELNDLCGDNLARYQIMFGHRTVPTDDVPSKFVPATFTPTGNNLLGKPRGEAAAIRLFQSAITSTMEEAGSSPQYVDMCATFDPVQANAAFIGCLRGFQFATNDLPKTLQNNLSILAFLSPVTTSMAYQTLMDENNVPFQAYTMDATMHRGNPASTSSKLNTTGKVSTLLGDVIPAFCNFRRIFLKLIANYGKSLLAHHLSEFCSILFSIEGRRWLNKFSTNREAMVNLLMQGNCIVAVHARTANTLEYVDALQSEQTLSPHIYDLAVTCSTGIIAHLQAAVTRGELLEYRHCHSNFPLVFPGPTTTPRDPVDSRSSANKRPRHEPHTPSQSRAVPPTPTSSTPRGPQQRAPGMLIHNGTGRAPACPVRFKAKPDSTSEERPCTFFLFDGLTCRFGSNCNKPHVANFDKVPRDKQPAFKAWVDNEPSICFATNKGPSGRQPN</sequence>
<feature type="region of interest" description="Disordered" evidence="2">
    <location>
        <begin position="647"/>
        <end position="701"/>
    </location>
</feature>
<protein>
    <recommendedName>
        <fullName evidence="3">C3H1-type domain-containing protein</fullName>
    </recommendedName>
</protein>
<keyword evidence="1" id="KW-0863">Zinc-finger</keyword>
<keyword evidence="1" id="KW-0862">Zinc</keyword>
<feature type="compositionally biased region" description="Polar residues" evidence="2">
    <location>
        <begin position="650"/>
        <end position="663"/>
    </location>
</feature>